<accession>A0ACC3MYV9</accession>
<name>A0ACC3MYV9_9PEZI</name>
<dbReference type="Proteomes" id="UP001281147">
    <property type="component" value="Unassembled WGS sequence"/>
</dbReference>
<keyword evidence="2" id="KW-1185">Reference proteome</keyword>
<evidence type="ECO:0000313" key="2">
    <source>
        <dbReference type="Proteomes" id="UP001281147"/>
    </source>
</evidence>
<evidence type="ECO:0000313" key="1">
    <source>
        <dbReference type="EMBL" id="KAK3706749.1"/>
    </source>
</evidence>
<reference evidence="1" key="1">
    <citation type="submission" date="2023-07" db="EMBL/GenBank/DDBJ databases">
        <title>Black Yeasts Isolated from many extreme environments.</title>
        <authorList>
            <person name="Coleine C."/>
            <person name="Stajich J.E."/>
            <person name="Selbmann L."/>
        </authorList>
    </citation>
    <scope>NUCLEOTIDE SEQUENCE</scope>
    <source>
        <strain evidence="1">CCFEE 5714</strain>
    </source>
</reference>
<comment type="caution">
    <text evidence="1">The sequence shown here is derived from an EMBL/GenBank/DDBJ whole genome shotgun (WGS) entry which is preliminary data.</text>
</comment>
<dbReference type="EMBL" id="JAUTXU010000117">
    <property type="protein sequence ID" value="KAK3706749.1"/>
    <property type="molecule type" value="Genomic_DNA"/>
</dbReference>
<organism evidence="1 2">
    <name type="scientific">Vermiconidia calcicola</name>
    <dbReference type="NCBI Taxonomy" id="1690605"/>
    <lineage>
        <taxon>Eukaryota</taxon>
        <taxon>Fungi</taxon>
        <taxon>Dikarya</taxon>
        <taxon>Ascomycota</taxon>
        <taxon>Pezizomycotina</taxon>
        <taxon>Dothideomycetes</taxon>
        <taxon>Dothideomycetidae</taxon>
        <taxon>Mycosphaerellales</taxon>
        <taxon>Extremaceae</taxon>
        <taxon>Vermiconidia</taxon>
    </lineage>
</organism>
<proteinExistence type="predicted"/>
<protein>
    <submittedName>
        <fullName evidence="1">Uncharacterized protein</fullName>
    </submittedName>
</protein>
<sequence>MGAGDEVKVSEPQHEVLEDKGLSADEIQLRAQGHVGELPRQFGAFSTLALAFSITNTWVGYAATFVTPAFAGAGPAIFWAPIVACIACLFITLGLAELASAFPSTGGQYHFAFMVAPKKFRAPIAFATGWLSCFAWLFTTAAGYLFLAQCCVNLATLMHPEYVWTRWQAYLVYCGFIIVVTAIVILLPRTIPMGESVFFWTSVIGFVVSTITMLAVSDTKQSSRVVFTEWVNQTGWSDGTAFLLAVGQAMYGFLCTDSATHISEELPNPSRNVPRAMWGTILVGIITVLPFTLAFLFSVNDLEAVSLSLLPIMEVYSQAFQHRGAAFFFTFWILFIYFGATIGLVVTSGRLLWAFARDGGLPFSKVFAKTHPTLKVPVYSTLLTAAFCMLYGLIYIGSTTAFNSFVATAILSLNITYTIPQLIVLLRGRKNVLPARSFDLGPIFGAFCNIFSTAWVALYAFLFCFPIFLPVQAVSMNYVIVVMAGTALFIALTWWLPGGKRGRFTGPNVDIEMLDAVNRGQVGGREGVGDEK</sequence>
<gene>
    <name evidence="1" type="ORF">LTR37_012594</name>
</gene>